<dbReference type="Gene3D" id="3.40.50.2300">
    <property type="match status" value="2"/>
</dbReference>
<sequence>MKSTIYDIARLAGVSTATVSKVINNTGRISDQTRERINRIMEDLNYRPNVLASAMKGKSTYQIAFLIPDIDNPIYAQYLKHIEAYGQELGYNIVLCSTDNDFAKETRHITLLRQRRVDGFIIASKFKNDELLKQLVEEGFPIALFAHERPGISIDSVTVDDYMGGYLASKHLHSLGHRKIGVVGEDSISSDERIRGYKFALSEANIPVDNKLIVVGGATLQEAEQSAAVLLDSEDRPSAIFGCNDILAIGVMQAAKARGIRIPEQLSVIGFDDTPLCSIVSPRLSSISLPVRELGKHVTDIIISKIEHSDTVKQRIRLLPELADRDSTAPVNM</sequence>
<dbReference type="EMBL" id="QPJD01000019">
    <property type="protein sequence ID" value="RCW42069.1"/>
    <property type="molecule type" value="Genomic_DNA"/>
</dbReference>
<dbReference type="SUPFAM" id="SSF47413">
    <property type="entry name" value="lambda repressor-like DNA-binding domains"/>
    <property type="match status" value="1"/>
</dbReference>
<dbReference type="SUPFAM" id="SSF53822">
    <property type="entry name" value="Periplasmic binding protein-like I"/>
    <property type="match status" value="1"/>
</dbReference>
<comment type="caution">
    <text evidence="5">The sequence shown here is derived from an EMBL/GenBank/DDBJ whole genome shotgun (WGS) entry which is preliminary data.</text>
</comment>
<dbReference type="PANTHER" id="PTHR30146">
    <property type="entry name" value="LACI-RELATED TRANSCRIPTIONAL REPRESSOR"/>
    <property type="match status" value="1"/>
</dbReference>
<dbReference type="SMART" id="SM00354">
    <property type="entry name" value="HTH_LACI"/>
    <property type="match status" value="1"/>
</dbReference>
<evidence type="ECO:0000313" key="5">
    <source>
        <dbReference type="EMBL" id="RCW42069.1"/>
    </source>
</evidence>
<evidence type="ECO:0000256" key="1">
    <source>
        <dbReference type="ARBA" id="ARBA00023015"/>
    </source>
</evidence>
<gene>
    <name evidence="5" type="ORF">DFP97_11950</name>
</gene>
<organism evidence="5 6">
    <name type="scientific">Paenibacillus prosopidis</name>
    <dbReference type="NCBI Taxonomy" id="630520"/>
    <lineage>
        <taxon>Bacteria</taxon>
        <taxon>Bacillati</taxon>
        <taxon>Bacillota</taxon>
        <taxon>Bacilli</taxon>
        <taxon>Bacillales</taxon>
        <taxon>Paenibacillaceae</taxon>
        <taxon>Paenibacillus</taxon>
    </lineage>
</organism>
<dbReference type="PANTHER" id="PTHR30146:SF109">
    <property type="entry name" value="HTH-TYPE TRANSCRIPTIONAL REGULATOR GALS"/>
    <property type="match status" value="1"/>
</dbReference>
<dbReference type="CDD" id="cd01392">
    <property type="entry name" value="HTH_LacI"/>
    <property type="match status" value="1"/>
</dbReference>
<protein>
    <submittedName>
        <fullName evidence="5">LacI family transcriptional regulator</fullName>
    </submittedName>
</protein>
<dbReference type="PRINTS" id="PR00036">
    <property type="entry name" value="HTHLACI"/>
</dbReference>
<dbReference type="GO" id="GO:0003700">
    <property type="term" value="F:DNA-binding transcription factor activity"/>
    <property type="evidence" value="ECO:0007669"/>
    <property type="project" value="TreeGrafter"/>
</dbReference>
<keyword evidence="2" id="KW-0238">DNA-binding</keyword>
<name>A0A368VK41_9BACL</name>
<dbReference type="Gene3D" id="1.10.260.40">
    <property type="entry name" value="lambda repressor-like DNA-binding domains"/>
    <property type="match status" value="1"/>
</dbReference>
<dbReference type="CDD" id="cd06267">
    <property type="entry name" value="PBP1_LacI_sugar_binding-like"/>
    <property type="match status" value="1"/>
</dbReference>
<evidence type="ECO:0000313" key="6">
    <source>
        <dbReference type="Proteomes" id="UP000252415"/>
    </source>
</evidence>
<dbReference type="Pfam" id="PF00356">
    <property type="entry name" value="LacI"/>
    <property type="match status" value="1"/>
</dbReference>
<proteinExistence type="predicted"/>
<keyword evidence="3" id="KW-0804">Transcription</keyword>
<dbReference type="RefSeq" id="WP_114383442.1">
    <property type="nucleotide sequence ID" value="NZ_QPJD01000019.1"/>
</dbReference>
<dbReference type="InterPro" id="IPR000843">
    <property type="entry name" value="HTH_LacI"/>
</dbReference>
<dbReference type="AlphaFoldDB" id="A0A368VK41"/>
<dbReference type="GO" id="GO:0000976">
    <property type="term" value="F:transcription cis-regulatory region binding"/>
    <property type="evidence" value="ECO:0007669"/>
    <property type="project" value="TreeGrafter"/>
</dbReference>
<evidence type="ECO:0000259" key="4">
    <source>
        <dbReference type="PROSITE" id="PS50932"/>
    </source>
</evidence>
<evidence type="ECO:0000256" key="3">
    <source>
        <dbReference type="ARBA" id="ARBA00023163"/>
    </source>
</evidence>
<dbReference type="PROSITE" id="PS50932">
    <property type="entry name" value="HTH_LACI_2"/>
    <property type="match status" value="1"/>
</dbReference>
<dbReference type="InterPro" id="IPR028082">
    <property type="entry name" value="Peripla_BP_I"/>
</dbReference>
<keyword evidence="6" id="KW-1185">Reference proteome</keyword>
<dbReference type="Proteomes" id="UP000252415">
    <property type="component" value="Unassembled WGS sequence"/>
</dbReference>
<dbReference type="InterPro" id="IPR046335">
    <property type="entry name" value="LacI/GalR-like_sensor"/>
</dbReference>
<dbReference type="Pfam" id="PF13377">
    <property type="entry name" value="Peripla_BP_3"/>
    <property type="match status" value="1"/>
</dbReference>
<reference evidence="5 6" key="1">
    <citation type="submission" date="2018-07" db="EMBL/GenBank/DDBJ databases">
        <title>Genomic Encyclopedia of Type Strains, Phase III (KMG-III): the genomes of soil and plant-associated and newly described type strains.</title>
        <authorList>
            <person name="Whitman W."/>
        </authorList>
    </citation>
    <scope>NUCLEOTIDE SEQUENCE [LARGE SCALE GENOMIC DNA]</scope>
    <source>
        <strain evidence="5 6">CECT 7506</strain>
    </source>
</reference>
<dbReference type="InterPro" id="IPR010982">
    <property type="entry name" value="Lambda_DNA-bd_dom_sf"/>
</dbReference>
<keyword evidence="1" id="KW-0805">Transcription regulation</keyword>
<dbReference type="OrthoDB" id="9796186at2"/>
<accession>A0A368VK41</accession>
<dbReference type="PROSITE" id="PS00356">
    <property type="entry name" value="HTH_LACI_1"/>
    <property type="match status" value="1"/>
</dbReference>
<evidence type="ECO:0000256" key="2">
    <source>
        <dbReference type="ARBA" id="ARBA00023125"/>
    </source>
</evidence>
<feature type="domain" description="HTH lacI-type" evidence="4">
    <location>
        <begin position="3"/>
        <end position="57"/>
    </location>
</feature>